<evidence type="ECO:0000313" key="2">
    <source>
        <dbReference type="Proteomes" id="UP000594874"/>
    </source>
</evidence>
<organism evidence="1 2">
    <name type="scientific">Campylobacter cuniculorum</name>
    <dbReference type="NCBI Taxonomy" id="374106"/>
    <lineage>
        <taxon>Bacteria</taxon>
        <taxon>Pseudomonadati</taxon>
        <taxon>Campylobacterota</taxon>
        <taxon>Epsilonproteobacteria</taxon>
        <taxon>Campylobacterales</taxon>
        <taxon>Campylobacteraceae</taxon>
        <taxon>Campylobacter</taxon>
    </lineage>
</organism>
<keyword evidence="2" id="KW-1185">Reference proteome</keyword>
<accession>A0ABX6TW26</accession>
<protein>
    <submittedName>
        <fullName evidence="1">Uncharacterized protein</fullName>
    </submittedName>
</protein>
<proteinExistence type="predicted"/>
<evidence type="ECO:0000313" key="1">
    <source>
        <dbReference type="EMBL" id="QOR03931.1"/>
    </source>
</evidence>
<gene>
    <name evidence="1" type="ORF">A0071_07080</name>
</gene>
<dbReference type="Proteomes" id="UP000594874">
    <property type="component" value="Chromosome"/>
</dbReference>
<name>A0ABX6TW26_9BACT</name>
<dbReference type="EMBL" id="CP063091">
    <property type="protein sequence ID" value="QOR03931.1"/>
    <property type="molecule type" value="Genomic_DNA"/>
</dbReference>
<sequence length="91" mass="10916">MNLGNSIRAYLKIFKEPFMDEKGGKVFEWENNNRVRFRAVTDKIKGEGDNFHSTPSDELIITFYSDRNLKERMEFKNPLVKEYYKITKQKM</sequence>
<reference evidence="1 2" key="1">
    <citation type="submission" date="2020-10" db="EMBL/GenBank/DDBJ databases">
        <title>Campylobacter and Helicobacter PacBio genomes.</title>
        <authorList>
            <person name="Lane C."/>
        </authorList>
    </citation>
    <scope>NUCLEOTIDE SEQUENCE [LARGE SCALE GENOMIC DNA]</scope>
    <source>
        <strain evidence="1 2">2010D-8469</strain>
    </source>
</reference>
<dbReference type="RefSeq" id="WP_174564653.1">
    <property type="nucleotide sequence ID" value="NZ_CP063091.1"/>
</dbReference>